<feature type="domain" description="Nudix hydrolase" evidence="4">
    <location>
        <begin position="6"/>
        <end position="130"/>
    </location>
</feature>
<proteinExistence type="inferred from homology"/>
<dbReference type="InterPro" id="IPR020084">
    <property type="entry name" value="NUDIX_hydrolase_CS"/>
</dbReference>
<dbReference type="PANTHER" id="PTHR43736">
    <property type="entry name" value="ADP-RIBOSE PYROPHOSPHATASE"/>
    <property type="match status" value="1"/>
</dbReference>
<dbReference type="Gene3D" id="3.90.79.10">
    <property type="entry name" value="Nucleoside Triphosphate Pyrophosphohydrolase"/>
    <property type="match status" value="1"/>
</dbReference>
<evidence type="ECO:0000256" key="1">
    <source>
        <dbReference type="ARBA" id="ARBA00005582"/>
    </source>
</evidence>
<evidence type="ECO:0000256" key="2">
    <source>
        <dbReference type="ARBA" id="ARBA00022801"/>
    </source>
</evidence>
<dbReference type="InterPro" id="IPR000086">
    <property type="entry name" value="NUDIX_hydrolase_dom"/>
</dbReference>
<dbReference type="PROSITE" id="PS00893">
    <property type="entry name" value="NUDIX_BOX"/>
    <property type="match status" value="1"/>
</dbReference>
<dbReference type="CDD" id="cd18875">
    <property type="entry name" value="NUDIX_Hydrolase"/>
    <property type="match status" value="1"/>
</dbReference>
<dbReference type="PROSITE" id="PS51462">
    <property type="entry name" value="NUDIX"/>
    <property type="match status" value="1"/>
</dbReference>
<dbReference type="Proteomes" id="UP000216797">
    <property type="component" value="Unassembled WGS sequence"/>
</dbReference>
<evidence type="ECO:0000313" key="5">
    <source>
        <dbReference type="EMBL" id="PAB01666.1"/>
    </source>
</evidence>
<gene>
    <name evidence="5" type="ORF">AKL21_01685</name>
</gene>
<dbReference type="AlphaFoldDB" id="A0A267HTJ0"/>
<dbReference type="Pfam" id="PF00293">
    <property type="entry name" value="NUDIX"/>
    <property type="match status" value="1"/>
</dbReference>
<dbReference type="EMBL" id="LHUG01000002">
    <property type="protein sequence ID" value="PAB01666.1"/>
    <property type="molecule type" value="Genomic_DNA"/>
</dbReference>
<keyword evidence="6" id="KW-1185">Reference proteome</keyword>
<keyword evidence="2 3" id="KW-0378">Hydrolase</keyword>
<dbReference type="PANTHER" id="PTHR43736:SF1">
    <property type="entry name" value="DIHYDRONEOPTERIN TRIPHOSPHATE DIPHOSPHATASE"/>
    <property type="match status" value="1"/>
</dbReference>
<dbReference type="GO" id="GO:0016787">
    <property type="term" value="F:hydrolase activity"/>
    <property type="evidence" value="ECO:0007669"/>
    <property type="project" value="UniProtKB-KW"/>
</dbReference>
<comment type="similarity">
    <text evidence="1 3">Belongs to the Nudix hydrolase family.</text>
</comment>
<name>A0A267HTJ0_9ENTE</name>
<evidence type="ECO:0000313" key="6">
    <source>
        <dbReference type="Proteomes" id="UP000216797"/>
    </source>
</evidence>
<evidence type="ECO:0000256" key="3">
    <source>
        <dbReference type="RuleBase" id="RU003476"/>
    </source>
</evidence>
<reference evidence="5 6" key="1">
    <citation type="submission" date="2015-08" db="EMBL/GenBank/DDBJ databases">
        <title>Enterococcus genome sequence.</title>
        <authorList>
            <person name="Acedo J.Z."/>
            <person name="Vederas J.C."/>
        </authorList>
    </citation>
    <scope>NUCLEOTIDE SEQUENCE [LARGE SCALE GENOMIC DNA]</scope>
    <source>
        <strain evidence="5 6">49</strain>
    </source>
</reference>
<evidence type="ECO:0000259" key="4">
    <source>
        <dbReference type="PROSITE" id="PS51462"/>
    </source>
</evidence>
<dbReference type="InterPro" id="IPR015797">
    <property type="entry name" value="NUDIX_hydrolase-like_dom_sf"/>
</dbReference>
<protein>
    <submittedName>
        <fullName evidence="5">DNA mismatch repair protein MutT</fullName>
    </submittedName>
</protein>
<accession>A0A267HTJ0</accession>
<sequence length="141" mass="16144">MTRSFPVQLTCMCLIRNQRNEVLIQDRQKKDWPGWTFPGGHVEATESMTEAVIREIKEEAGLIIVPKLMGIAEWLNKSDGSRELCGIFSSQVTTEPTVMTEGRVFWLPEKELSQVKLAGTLSDLLPVFYGEKTQYFQDNRF</sequence>
<comment type="caution">
    <text evidence="5">The sequence shown here is derived from an EMBL/GenBank/DDBJ whole genome shotgun (WGS) entry which is preliminary data.</text>
</comment>
<dbReference type="RefSeq" id="WP_095005837.1">
    <property type="nucleotide sequence ID" value="NZ_LHUG01000002.1"/>
</dbReference>
<dbReference type="InterPro" id="IPR020476">
    <property type="entry name" value="Nudix_hydrolase"/>
</dbReference>
<organism evidence="5 6">
    <name type="scientific">Enterococcus canintestini</name>
    <dbReference type="NCBI Taxonomy" id="317010"/>
    <lineage>
        <taxon>Bacteria</taxon>
        <taxon>Bacillati</taxon>
        <taxon>Bacillota</taxon>
        <taxon>Bacilli</taxon>
        <taxon>Lactobacillales</taxon>
        <taxon>Enterococcaceae</taxon>
        <taxon>Enterococcus</taxon>
    </lineage>
</organism>
<dbReference type="PRINTS" id="PR00502">
    <property type="entry name" value="NUDIXFAMILY"/>
</dbReference>
<dbReference type="SUPFAM" id="SSF55811">
    <property type="entry name" value="Nudix"/>
    <property type="match status" value="1"/>
</dbReference>